<name>A0A919MZD8_9ACTN</name>
<gene>
    <name evidence="2" type="ORF">Ari01nite_85740</name>
</gene>
<proteinExistence type="predicted"/>
<evidence type="ECO:0000313" key="2">
    <source>
        <dbReference type="EMBL" id="GIF01110.1"/>
    </source>
</evidence>
<protein>
    <submittedName>
        <fullName evidence="2">Uncharacterized protein</fullName>
    </submittedName>
</protein>
<accession>A0A919MZD8</accession>
<dbReference type="AlphaFoldDB" id="A0A919MZD8"/>
<feature type="region of interest" description="Disordered" evidence="1">
    <location>
        <begin position="20"/>
        <end position="62"/>
    </location>
</feature>
<dbReference type="Proteomes" id="UP000636960">
    <property type="component" value="Unassembled WGS sequence"/>
</dbReference>
<feature type="compositionally biased region" description="Polar residues" evidence="1">
    <location>
        <begin position="29"/>
        <end position="42"/>
    </location>
</feature>
<evidence type="ECO:0000256" key="1">
    <source>
        <dbReference type="SAM" id="MobiDB-lite"/>
    </source>
</evidence>
<reference evidence="2" key="1">
    <citation type="submission" date="2021-01" db="EMBL/GenBank/DDBJ databases">
        <title>Whole genome shotgun sequence of Actinoplanes rishiriensis NBRC 108556.</title>
        <authorList>
            <person name="Komaki H."/>
            <person name="Tamura T."/>
        </authorList>
    </citation>
    <scope>NUCLEOTIDE SEQUENCE</scope>
    <source>
        <strain evidence="2">NBRC 108556</strain>
    </source>
</reference>
<organism evidence="2 3">
    <name type="scientific">Paractinoplanes rishiriensis</name>
    <dbReference type="NCBI Taxonomy" id="1050105"/>
    <lineage>
        <taxon>Bacteria</taxon>
        <taxon>Bacillati</taxon>
        <taxon>Actinomycetota</taxon>
        <taxon>Actinomycetes</taxon>
        <taxon>Micromonosporales</taxon>
        <taxon>Micromonosporaceae</taxon>
        <taxon>Paractinoplanes</taxon>
    </lineage>
</organism>
<dbReference type="EMBL" id="BOMV01000098">
    <property type="protein sequence ID" value="GIF01110.1"/>
    <property type="molecule type" value="Genomic_DNA"/>
</dbReference>
<dbReference type="RefSeq" id="WP_203789590.1">
    <property type="nucleotide sequence ID" value="NZ_BOMV01000098.1"/>
</dbReference>
<evidence type="ECO:0000313" key="3">
    <source>
        <dbReference type="Proteomes" id="UP000636960"/>
    </source>
</evidence>
<comment type="caution">
    <text evidence="2">The sequence shown here is derived from an EMBL/GenBank/DDBJ whole genome shotgun (WGS) entry which is preliminary data.</text>
</comment>
<keyword evidence="3" id="KW-1185">Reference proteome</keyword>
<sequence length="328" mass="36366">MSLPAYLTPSRASAMRLLLEPAPEPSAEGTASSLMAQAHNPTDPSPAGRQPAGQWDGQRAADQLPPGLLANQQRACEEAAELAQWQAYDLQWQVFHRLREFSVNHGSQAWRLRYRTPLSAYALAYLFTQPADPGSRSSQLTVVRAATRLWKAGPESQHPVPLLSSLTGQVRGRDPRLVWDLREQIANRSDDGMTADAVYLGLGLSSLDTHTGAFAQVCQTATNEMDIPGVFLFLATGSADPVDQQVIIADRRCATDHNVTTVHAHRALSLFRLQAPYPFAHVELETLYQQSGYGQLLRWMWELDRALHEADHARREAATRRRTGRGRS</sequence>